<dbReference type="STRING" id="638303.Thal_0412"/>
<dbReference type="NCBIfam" id="TIGR02934">
    <property type="entry name" value="nifT_nitrog"/>
    <property type="match status" value="1"/>
</dbReference>
<sequence>MKATFRKNINGQIEVYIPKKDLEAVVIEIQKEGDGWGGIFKLSNGWVLEVPYHDKEPSFPITLEVKKIGEEVVT</sequence>
<dbReference type="Pfam" id="PF06988">
    <property type="entry name" value="NifT"/>
    <property type="match status" value="1"/>
</dbReference>
<dbReference type="InterPro" id="IPR024044">
    <property type="entry name" value="NifT/FixU_barrel-like_dom_sf"/>
</dbReference>
<dbReference type="HOGENOM" id="CLU_195869_1_0_0"/>
<dbReference type="GO" id="GO:0009399">
    <property type="term" value="P:nitrogen fixation"/>
    <property type="evidence" value="ECO:0007669"/>
    <property type="project" value="InterPro"/>
</dbReference>
<dbReference type="SUPFAM" id="SSF159203">
    <property type="entry name" value="NifT/FixU-like"/>
    <property type="match status" value="1"/>
</dbReference>
<dbReference type="OrthoDB" id="196613at2"/>
<keyword evidence="2" id="KW-1185">Reference proteome</keyword>
<dbReference type="RefSeq" id="WP_012991454.1">
    <property type="nucleotide sequence ID" value="NC_013894.1"/>
</dbReference>
<evidence type="ECO:0000313" key="2">
    <source>
        <dbReference type="Proteomes" id="UP000002043"/>
    </source>
</evidence>
<name>D3SPG0_THEAH</name>
<accession>D3SPG0</accession>
<reference evidence="2" key="1">
    <citation type="journal article" date="2010" name="Stand. Genomic Sci.">
        <title>Complete genome sequence of Thermocrinis albus type strain (HI 11/12T).</title>
        <authorList>
            <person name="Wirth R."/>
            <person name="Sikorski J."/>
            <person name="Brambilla E."/>
            <person name="Misra M."/>
            <person name="Lapidus A."/>
            <person name="Copeland A."/>
            <person name="Nolan M."/>
            <person name="Lucas S."/>
            <person name="Chen F."/>
            <person name="Tice H."/>
            <person name="Cheng J.F."/>
            <person name="Han C."/>
            <person name="Detter J.C."/>
            <person name="Tapia R."/>
            <person name="Bruce D."/>
            <person name="Goodwin L."/>
            <person name="Pitluck S."/>
            <person name="Pati A."/>
            <person name="Anderson I."/>
            <person name="Ivanova N."/>
            <person name="Mavromatis K."/>
            <person name="Mikhailova N."/>
            <person name="Chen A."/>
            <person name="Palaniappan K."/>
            <person name="Bilek Y."/>
            <person name="Hader T."/>
            <person name="Land M."/>
            <person name="Hauser L."/>
            <person name="Chang Y.J."/>
            <person name="Jeffries C.D."/>
            <person name="Tindall B.J."/>
            <person name="Rohde M."/>
            <person name="Goker M."/>
            <person name="Bristow J."/>
            <person name="Eisen J.A."/>
            <person name="Markowitz V."/>
            <person name="Hugenholtz P."/>
            <person name="Kyrpides N.C."/>
            <person name="Klenk H.P."/>
        </authorList>
    </citation>
    <scope>NUCLEOTIDE SEQUENCE [LARGE SCALE GENOMIC DNA]</scope>
    <source>
        <strain evidence="2">DSM 14484 / JCM 11386 / HI 11/12</strain>
    </source>
</reference>
<protein>
    <submittedName>
        <fullName evidence="1">Nitrogen fixation protein FixT</fullName>
    </submittedName>
</protein>
<dbReference type="InterPro" id="IPR009727">
    <property type="entry name" value="NifT"/>
</dbReference>
<dbReference type="EMBL" id="CP001931">
    <property type="protein sequence ID" value="ADC89047.1"/>
    <property type="molecule type" value="Genomic_DNA"/>
</dbReference>
<evidence type="ECO:0000313" key="1">
    <source>
        <dbReference type="EMBL" id="ADC89047.1"/>
    </source>
</evidence>
<dbReference type="Proteomes" id="UP000002043">
    <property type="component" value="Chromosome"/>
</dbReference>
<dbReference type="KEGG" id="tal:Thal_0412"/>
<proteinExistence type="predicted"/>
<dbReference type="eggNOG" id="COG5554">
    <property type="taxonomic scope" value="Bacteria"/>
</dbReference>
<gene>
    <name evidence="1" type="ordered locus">Thal_0412</name>
</gene>
<dbReference type="AlphaFoldDB" id="D3SPG0"/>
<dbReference type="Gene3D" id="2.40.50.240">
    <property type="entry name" value="NifT/FixU-like"/>
    <property type="match status" value="1"/>
</dbReference>
<organism evidence="1 2">
    <name type="scientific">Thermocrinis albus (strain DSM 14484 / JCM 11386 / HI 11/12)</name>
    <dbReference type="NCBI Taxonomy" id="638303"/>
    <lineage>
        <taxon>Bacteria</taxon>
        <taxon>Pseudomonadati</taxon>
        <taxon>Aquificota</taxon>
        <taxon>Aquificia</taxon>
        <taxon>Aquificales</taxon>
        <taxon>Aquificaceae</taxon>
        <taxon>Thermocrinis</taxon>
    </lineage>
</organism>